<feature type="transmembrane region" description="Helical" evidence="6">
    <location>
        <begin position="140"/>
        <end position="170"/>
    </location>
</feature>
<dbReference type="PANTHER" id="PTHR11785">
    <property type="entry name" value="AMINO ACID TRANSPORTER"/>
    <property type="match status" value="1"/>
</dbReference>
<feature type="transmembrane region" description="Helical" evidence="6">
    <location>
        <begin position="427"/>
        <end position="445"/>
    </location>
</feature>
<accession>A0A9W8Z4J2</accession>
<gene>
    <name evidence="7" type="ORF">N0V93_000726</name>
</gene>
<reference evidence="7" key="1">
    <citation type="submission" date="2022-10" db="EMBL/GenBank/DDBJ databases">
        <title>Tapping the CABI collections for fungal endophytes: first genome assemblies for Collariella, Neodidymelliopsis, Ascochyta clinopodiicola, Didymella pomorum, Didymosphaeria variabile, Neocosmospora piperis and Neocucurbitaria cava.</title>
        <authorList>
            <person name="Hill R."/>
        </authorList>
    </citation>
    <scope>NUCLEOTIDE SEQUENCE</scope>
    <source>
        <strain evidence="7">IMI 355082</strain>
    </source>
</reference>
<dbReference type="InterPro" id="IPR050598">
    <property type="entry name" value="AminoAcid_Transporter"/>
</dbReference>
<organism evidence="7 8">
    <name type="scientific">Gnomoniopsis smithogilvyi</name>
    <dbReference type="NCBI Taxonomy" id="1191159"/>
    <lineage>
        <taxon>Eukaryota</taxon>
        <taxon>Fungi</taxon>
        <taxon>Dikarya</taxon>
        <taxon>Ascomycota</taxon>
        <taxon>Pezizomycotina</taxon>
        <taxon>Sordariomycetes</taxon>
        <taxon>Sordariomycetidae</taxon>
        <taxon>Diaporthales</taxon>
        <taxon>Gnomoniaceae</taxon>
        <taxon>Gnomoniopsis</taxon>
    </lineage>
</organism>
<feature type="transmembrane region" description="Helical" evidence="6">
    <location>
        <begin position="489"/>
        <end position="509"/>
    </location>
</feature>
<dbReference type="GO" id="GO:0015179">
    <property type="term" value="F:L-amino acid transmembrane transporter activity"/>
    <property type="evidence" value="ECO:0007669"/>
    <property type="project" value="TreeGrafter"/>
</dbReference>
<dbReference type="OrthoDB" id="10062876at2759"/>
<evidence type="ECO:0000313" key="8">
    <source>
        <dbReference type="Proteomes" id="UP001140453"/>
    </source>
</evidence>
<dbReference type="GO" id="GO:0016020">
    <property type="term" value="C:membrane"/>
    <property type="evidence" value="ECO:0007669"/>
    <property type="project" value="UniProtKB-SubCell"/>
</dbReference>
<feature type="transmembrane region" description="Helical" evidence="6">
    <location>
        <begin position="515"/>
        <end position="535"/>
    </location>
</feature>
<dbReference type="EMBL" id="JAPEVB010000001">
    <property type="protein sequence ID" value="KAJ4396507.1"/>
    <property type="molecule type" value="Genomic_DNA"/>
</dbReference>
<keyword evidence="3 6" id="KW-1133">Transmembrane helix</keyword>
<dbReference type="PIRSF" id="PIRSF006060">
    <property type="entry name" value="AA_transporter"/>
    <property type="match status" value="1"/>
</dbReference>
<keyword evidence="8" id="KW-1185">Reference proteome</keyword>
<dbReference type="AlphaFoldDB" id="A0A9W8Z4J2"/>
<protein>
    <recommendedName>
        <fullName evidence="9">Amino acid transporter</fullName>
    </recommendedName>
</protein>
<evidence type="ECO:0000256" key="4">
    <source>
        <dbReference type="ARBA" id="ARBA00023136"/>
    </source>
</evidence>
<feature type="transmembrane region" description="Helical" evidence="6">
    <location>
        <begin position="80"/>
        <end position="101"/>
    </location>
</feature>
<proteinExistence type="predicted"/>
<feature type="transmembrane region" description="Helical" evidence="6">
    <location>
        <begin position="264"/>
        <end position="285"/>
    </location>
</feature>
<evidence type="ECO:0000256" key="2">
    <source>
        <dbReference type="ARBA" id="ARBA00022692"/>
    </source>
</evidence>
<comment type="subcellular location">
    <subcellularLocation>
        <location evidence="1">Membrane</location>
        <topology evidence="1">Multi-pass membrane protein</topology>
    </subcellularLocation>
</comment>
<evidence type="ECO:0000256" key="6">
    <source>
        <dbReference type="SAM" id="Phobius"/>
    </source>
</evidence>
<feature type="transmembrane region" description="Helical" evidence="6">
    <location>
        <begin position="297"/>
        <end position="321"/>
    </location>
</feature>
<dbReference type="InterPro" id="IPR002293">
    <property type="entry name" value="AA/rel_permease1"/>
</dbReference>
<feature type="transmembrane region" description="Helical" evidence="6">
    <location>
        <begin position="47"/>
        <end position="68"/>
    </location>
</feature>
<dbReference type="Gene3D" id="1.20.1740.10">
    <property type="entry name" value="Amino acid/polyamine transporter I"/>
    <property type="match status" value="1"/>
</dbReference>
<dbReference type="PANTHER" id="PTHR11785:SF402">
    <property type="entry name" value="AMINO ACID TRANSPORTER (EUROFUNG)"/>
    <property type="match status" value="1"/>
</dbReference>
<evidence type="ECO:0000313" key="7">
    <source>
        <dbReference type="EMBL" id="KAJ4396507.1"/>
    </source>
</evidence>
<feature type="region of interest" description="Disordered" evidence="5">
    <location>
        <begin position="1"/>
        <end position="32"/>
    </location>
</feature>
<evidence type="ECO:0000256" key="5">
    <source>
        <dbReference type="SAM" id="MobiDB-lite"/>
    </source>
</evidence>
<feature type="transmembrane region" description="Helical" evidence="6">
    <location>
        <begin position="341"/>
        <end position="361"/>
    </location>
</feature>
<keyword evidence="2 6" id="KW-0812">Transmembrane</keyword>
<evidence type="ECO:0008006" key="9">
    <source>
        <dbReference type="Google" id="ProtNLM"/>
    </source>
</evidence>
<feature type="compositionally biased region" description="Low complexity" evidence="5">
    <location>
        <begin position="22"/>
        <end position="32"/>
    </location>
</feature>
<keyword evidence="4 6" id="KW-0472">Membrane</keyword>
<dbReference type="Pfam" id="PF13520">
    <property type="entry name" value="AA_permease_2"/>
    <property type="match status" value="1"/>
</dbReference>
<dbReference type="Proteomes" id="UP001140453">
    <property type="component" value="Unassembled WGS sequence"/>
</dbReference>
<evidence type="ECO:0000256" key="1">
    <source>
        <dbReference type="ARBA" id="ARBA00004141"/>
    </source>
</evidence>
<feature type="transmembrane region" description="Helical" evidence="6">
    <location>
        <begin position="182"/>
        <end position="202"/>
    </location>
</feature>
<feature type="transmembrane region" description="Helical" evidence="6">
    <location>
        <begin position="451"/>
        <end position="473"/>
    </location>
</feature>
<name>A0A9W8Z4J2_9PEZI</name>
<comment type="caution">
    <text evidence="7">The sequence shown here is derived from an EMBL/GenBank/DDBJ whole genome shotgun (WGS) entry which is preliminary data.</text>
</comment>
<feature type="transmembrane region" description="Helical" evidence="6">
    <location>
        <begin position="214"/>
        <end position="233"/>
    </location>
</feature>
<sequence length="546" mass="57338">MDAAFTPLVSDDPDAIDSTEHGSGAASGLVRSRSSSRSSIQVRPPKLTLLNGLALVISLQIGSGIFTIPSQVSQFVPSPGVGLVVWLVAGLLVWTGAASFIELGLRVPSNGGIQEYLRAAYGGCHGEEDKDGIIGPRGELAGFLFTWTWVFLAKPAANGAIATIAANYLSRPFIGDTSLSPLMSRLVALACIAFVTFVNCLGASSGAKAANVFLMLKLSALCSIIILGLATWLSGRGGGVPSSPGTGWFAALPETSGELSLGNFVTGIFGAVFCYGGWETIGFVLGDMANPEGDLPIVITSAMVIVICGFSLMNAAIYVVLPFETVRTSTTVAVEFARQTIGPVFGIVFSVVVSISALGSLNANVFATSKLCVAASHRSYFPRALANQHCSSAQDEADYLNDVLPFCRGGGIWLARLSENLRWNQDVPIFALLLNGILAAFFVIMGSFNGLVTLIGLAEYSCFLAAVVGLLLMRRREVAEMTTHRHRTWIGNPLIFTSVSAFLVLRAVITDPLQGLAIVSVLASGVAAFGLRFGFRVLLGPSVADV</sequence>
<evidence type="ECO:0000256" key="3">
    <source>
        <dbReference type="ARBA" id="ARBA00022989"/>
    </source>
</evidence>